<feature type="region of interest" description="Disordered" evidence="1">
    <location>
        <begin position="1"/>
        <end position="23"/>
    </location>
</feature>
<accession>A0A0G0T5N2</accession>
<keyword evidence="2" id="KW-1133">Transmembrane helix</keyword>
<comment type="caution">
    <text evidence="3">The sequence shown here is derived from an EMBL/GenBank/DDBJ whole genome shotgun (WGS) entry which is preliminary data.</text>
</comment>
<feature type="compositionally biased region" description="Low complexity" evidence="1">
    <location>
        <begin position="7"/>
        <end position="21"/>
    </location>
</feature>
<proteinExistence type="predicted"/>
<keyword evidence="2" id="KW-0812">Transmembrane</keyword>
<feature type="transmembrane region" description="Helical" evidence="2">
    <location>
        <begin position="37"/>
        <end position="57"/>
    </location>
</feature>
<gene>
    <name evidence="3" type="ORF">UT77_C0002G0103</name>
</gene>
<organism evidence="3 4">
    <name type="scientific">Candidatus Daviesbacteria bacterium GW2011_GWC2_40_12</name>
    <dbReference type="NCBI Taxonomy" id="1618431"/>
    <lineage>
        <taxon>Bacteria</taxon>
        <taxon>Candidatus Daviesiibacteriota</taxon>
    </lineage>
</organism>
<feature type="region of interest" description="Disordered" evidence="1">
    <location>
        <begin position="67"/>
        <end position="87"/>
    </location>
</feature>
<dbReference type="EMBL" id="LBYB01000002">
    <property type="protein sequence ID" value="KKR42450.1"/>
    <property type="molecule type" value="Genomic_DNA"/>
</dbReference>
<reference evidence="3 4" key="1">
    <citation type="journal article" date="2015" name="Nature">
        <title>rRNA introns, odd ribosomes, and small enigmatic genomes across a large radiation of phyla.</title>
        <authorList>
            <person name="Brown C.T."/>
            <person name="Hug L.A."/>
            <person name="Thomas B.C."/>
            <person name="Sharon I."/>
            <person name="Castelle C.J."/>
            <person name="Singh A."/>
            <person name="Wilkins M.J."/>
            <person name="Williams K.H."/>
            <person name="Banfield J.F."/>
        </authorList>
    </citation>
    <scope>NUCLEOTIDE SEQUENCE [LARGE SCALE GENOMIC DNA]</scope>
</reference>
<dbReference type="SUPFAM" id="SSF82171">
    <property type="entry name" value="DPP6 N-terminal domain-like"/>
    <property type="match status" value="1"/>
</dbReference>
<evidence type="ECO:0000256" key="1">
    <source>
        <dbReference type="SAM" id="MobiDB-lite"/>
    </source>
</evidence>
<evidence type="ECO:0000313" key="3">
    <source>
        <dbReference type="EMBL" id="KKR42450.1"/>
    </source>
</evidence>
<evidence type="ECO:0000313" key="4">
    <source>
        <dbReference type="Proteomes" id="UP000034881"/>
    </source>
</evidence>
<name>A0A0G0T5N2_9BACT</name>
<feature type="compositionally biased region" description="Low complexity" evidence="1">
    <location>
        <begin position="75"/>
        <end position="86"/>
    </location>
</feature>
<dbReference type="AlphaFoldDB" id="A0A0G0T5N2"/>
<keyword evidence="2" id="KW-0472">Membrane</keyword>
<evidence type="ECO:0000256" key="2">
    <source>
        <dbReference type="SAM" id="Phobius"/>
    </source>
</evidence>
<sequence>MEEFNKSTSAPAPETAPIPAEQKMVPTHNKFKLSKKIIILTGILLVILAGVTAYLIFVKNAKEPQSLSQASNNQPVTSPSSMPSTVNANLPETKSIDILNPLALIRAAFVRNGSIYLYEDGKEKLVAKAAQKTTQQACYNLTYPFLSPSGKYLAYIEQIGEQPGYGGCLEGFLRIVDTSTGVNKPTSYKVVFFNWTPSNLLNFSPGREASQAPRKYTVKNIYFDPTAQKETVFETVIDQDKNTWADTMLSADYPSDDLNKLVRFKDSKYYFVDNGSNKEILLFDKTQITGFLHWSPSGRYAVFESIKKPTKAFNTIELIVDTQNLSATPKEITVGLGSAGGDFSTGRKWYFEKGFVTYCRQDLYFVDGSQPLELTNDGGGGCHNEEGFVATSPGGEYAFVKFKDRFEVHTKDGNKTAIKETTALTKARGEPKNLIWLNDDYMVIFESTYGGYSGSDKKPNVHLFDRKANIIKPLIENAYLIDSLPN</sequence>
<dbReference type="Proteomes" id="UP000034881">
    <property type="component" value="Unassembled WGS sequence"/>
</dbReference>
<protein>
    <submittedName>
        <fullName evidence="3">Uncharacterized protein</fullName>
    </submittedName>
</protein>